<protein>
    <recommendedName>
        <fullName evidence="4">Rap1a immunity protein domain-containing protein</fullName>
    </recommendedName>
</protein>
<feature type="signal peptide" evidence="1">
    <location>
        <begin position="1"/>
        <end position="19"/>
    </location>
</feature>
<dbReference type="eggNOG" id="ENOG50337W8">
    <property type="taxonomic scope" value="Bacteria"/>
</dbReference>
<proteinExistence type="predicted"/>
<dbReference type="RefSeq" id="WP_014202329.1">
    <property type="nucleotide sequence ID" value="NC_016599.1"/>
</dbReference>
<dbReference type="EMBL" id="CP003156">
    <property type="protein sequence ID" value="AEV32977.1"/>
    <property type="molecule type" value="Genomic_DNA"/>
</dbReference>
<dbReference type="HOGENOM" id="CLU_1684767_0_0_10"/>
<keyword evidence="1" id="KW-0732">Signal</keyword>
<dbReference type="OrthoDB" id="793442at2"/>
<dbReference type="Proteomes" id="UP000005631">
    <property type="component" value="Chromosome"/>
</dbReference>
<accession>G8R2Y3</accession>
<sequence length="160" mass="18117">MKKTIGVLMLVLIAFTGYSQDFEALPDMGFETKEDYKNHEAEVQECANYILNQNVVDNELNRLTCTAFMMDWMEGTPDYTFSIGSEFMDYCKGQIALQNVYMASLVKVALDGEPGADPQQISDNAREIFLDYCADENNKVKKNRAIKKALKAREEANNAE</sequence>
<dbReference type="STRING" id="926562.Oweho_1998"/>
<organism evidence="2 3">
    <name type="scientific">Owenweeksia hongkongensis (strain DSM 17368 / CIP 108786 / JCM 12287 / NRRL B-23963 / UST20020801)</name>
    <dbReference type="NCBI Taxonomy" id="926562"/>
    <lineage>
        <taxon>Bacteria</taxon>
        <taxon>Pseudomonadati</taxon>
        <taxon>Bacteroidota</taxon>
        <taxon>Flavobacteriia</taxon>
        <taxon>Flavobacteriales</taxon>
        <taxon>Owenweeksiaceae</taxon>
        <taxon>Owenweeksia</taxon>
    </lineage>
</organism>
<evidence type="ECO:0000313" key="2">
    <source>
        <dbReference type="EMBL" id="AEV32977.1"/>
    </source>
</evidence>
<dbReference type="KEGG" id="oho:Oweho_1998"/>
<reference evidence="2 3" key="1">
    <citation type="journal article" date="2012" name="Stand. Genomic Sci.">
        <title>Genome sequence of the orange-pigmented seawater bacterium Owenweeksia hongkongensis type strain (UST20020801(T)).</title>
        <authorList>
            <person name="Riedel T."/>
            <person name="Held B."/>
            <person name="Nolan M."/>
            <person name="Lucas S."/>
            <person name="Lapidus A."/>
            <person name="Tice H."/>
            <person name="Del Rio T.G."/>
            <person name="Cheng J.F."/>
            <person name="Han C."/>
            <person name="Tapia R."/>
            <person name="Goodwin L.A."/>
            <person name="Pitluck S."/>
            <person name="Liolios K."/>
            <person name="Mavromatis K."/>
            <person name="Pagani I."/>
            <person name="Ivanova N."/>
            <person name="Mikhailova N."/>
            <person name="Pati A."/>
            <person name="Chen A."/>
            <person name="Palaniappan K."/>
            <person name="Rohde M."/>
            <person name="Tindall B.J."/>
            <person name="Detter J.C."/>
            <person name="Goker M."/>
            <person name="Woyke T."/>
            <person name="Bristow J."/>
            <person name="Eisen J.A."/>
            <person name="Markowitz V."/>
            <person name="Hugenholtz P."/>
            <person name="Klenk H.P."/>
            <person name="Kyrpides N.C."/>
        </authorList>
    </citation>
    <scope>NUCLEOTIDE SEQUENCE</scope>
    <source>
        <strain evidence="3">DSM 17368 / JCM 12287 / NRRL B-23963</strain>
    </source>
</reference>
<evidence type="ECO:0008006" key="4">
    <source>
        <dbReference type="Google" id="ProtNLM"/>
    </source>
</evidence>
<gene>
    <name evidence="2" type="ordered locus">Oweho_1998</name>
</gene>
<feature type="chain" id="PRO_5003515413" description="Rap1a immunity protein domain-containing protein" evidence="1">
    <location>
        <begin position="20"/>
        <end position="160"/>
    </location>
</feature>
<evidence type="ECO:0000256" key="1">
    <source>
        <dbReference type="SAM" id="SignalP"/>
    </source>
</evidence>
<keyword evidence="3" id="KW-1185">Reference proteome</keyword>
<name>G8R2Y3_OWEHD</name>
<evidence type="ECO:0000313" key="3">
    <source>
        <dbReference type="Proteomes" id="UP000005631"/>
    </source>
</evidence>
<dbReference type="AlphaFoldDB" id="G8R2Y3"/>